<organism evidence="2 3">
    <name type="scientific">Flagellimonas taeanensis</name>
    <dbReference type="NCBI Taxonomy" id="1005926"/>
    <lineage>
        <taxon>Bacteria</taxon>
        <taxon>Pseudomonadati</taxon>
        <taxon>Bacteroidota</taxon>
        <taxon>Flavobacteriia</taxon>
        <taxon>Flavobacteriales</taxon>
        <taxon>Flavobacteriaceae</taxon>
        <taxon>Flagellimonas</taxon>
    </lineage>
</organism>
<dbReference type="Gene3D" id="1.25.40.290">
    <property type="entry name" value="ARM repeat domains"/>
    <property type="match status" value="1"/>
</dbReference>
<dbReference type="Pfam" id="PF08713">
    <property type="entry name" value="DNA_alkylation"/>
    <property type="match status" value="1"/>
</dbReference>
<dbReference type="RefSeq" id="WP_072877333.1">
    <property type="nucleotide sequence ID" value="NZ_FOKU01000002.1"/>
</dbReference>
<dbReference type="SUPFAM" id="SSF48371">
    <property type="entry name" value="ARM repeat"/>
    <property type="match status" value="1"/>
</dbReference>
<accession>A0A1M6RW14</accession>
<evidence type="ECO:0000313" key="3">
    <source>
        <dbReference type="Proteomes" id="UP000184031"/>
    </source>
</evidence>
<evidence type="ECO:0000313" key="2">
    <source>
        <dbReference type="EMBL" id="SHK36661.1"/>
    </source>
</evidence>
<proteinExistence type="predicted"/>
<dbReference type="OrthoDB" id="9797162at2"/>
<dbReference type="InterPro" id="IPR014825">
    <property type="entry name" value="DNA_alkylation"/>
</dbReference>
<dbReference type="InterPro" id="IPR016024">
    <property type="entry name" value="ARM-type_fold"/>
</dbReference>
<sequence length="204" mass="23718">MKEIIEKLSEIENGFKPIETEALRIFKLNTIDDAITLSCELLKHDKYQIRSLAVFILGFVSANDLRALRILKTEVSKDSSWQVQEILAKAFDQYCKDNGYEKSLPIIKEWLNDKNPNICRAATEGLRIWTSRPYFKDNPKVAIKLISEHKGSDSEYLRKSVGNSLKDISKKHNDLIEEEISSWDLTDKKINFTYKYVTKKKKKK</sequence>
<dbReference type="STRING" id="1055723.SAMN05216293_0898"/>
<dbReference type="EMBL" id="FOKU01000002">
    <property type="protein sequence ID" value="SFB76831.1"/>
    <property type="molecule type" value="Genomic_DNA"/>
</dbReference>
<gene>
    <name evidence="1" type="ORF">SAMN04487891_102220</name>
    <name evidence="2" type="ORF">SAMN05216293_0898</name>
</gene>
<comment type="caution">
    <text evidence="2">The sequence shown here is derived from an EMBL/GenBank/DDBJ whole genome shotgun (WGS) entry which is preliminary data.</text>
</comment>
<keyword evidence="4" id="KW-1185">Reference proteome</keyword>
<dbReference type="AlphaFoldDB" id="A0A1M6RW14"/>
<dbReference type="Gene3D" id="1.10.1240.70">
    <property type="match status" value="1"/>
</dbReference>
<evidence type="ECO:0000313" key="1">
    <source>
        <dbReference type="EMBL" id="SFB76831.1"/>
    </source>
</evidence>
<dbReference type="Proteomes" id="UP000198940">
    <property type="component" value="Unassembled WGS sequence"/>
</dbReference>
<name>A0A1M6RW14_9FLAO</name>
<evidence type="ECO:0000313" key="4">
    <source>
        <dbReference type="Proteomes" id="UP000198940"/>
    </source>
</evidence>
<protein>
    <submittedName>
        <fullName evidence="2">DNA alkylation repair enzyme</fullName>
    </submittedName>
</protein>
<reference evidence="2 3" key="1">
    <citation type="submission" date="2016-11" db="EMBL/GenBank/DDBJ databases">
        <authorList>
            <person name="Varghese N."/>
            <person name="Submissions S."/>
        </authorList>
    </citation>
    <scope>NUCLEOTIDE SEQUENCE [LARGE SCALE GENOMIC DNA]</scope>
    <source>
        <strain evidence="2 3">CGMCC 1.12174</strain>
        <strain evidence="1 4">DSM 26351</strain>
    </source>
</reference>
<dbReference type="EMBL" id="FRAT01000002">
    <property type="protein sequence ID" value="SHK36661.1"/>
    <property type="molecule type" value="Genomic_DNA"/>
</dbReference>
<dbReference type="Proteomes" id="UP000184031">
    <property type="component" value="Unassembled WGS sequence"/>
</dbReference>